<evidence type="ECO:0000313" key="3">
    <source>
        <dbReference type="WBParaSite" id="PEQ_0001307801-mRNA-1"/>
    </source>
</evidence>
<evidence type="ECO:0000313" key="2">
    <source>
        <dbReference type="Proteomes" id="UP000887564"/>
    </source>
</evidence>
<name>A0A914S3A9_PAREQ</name>
<organism evidence="2 3">
    <name type="scientific">Parascaris equorum</name>
    <name type="common">Equine roundworm</name>
    <dbReference type="NCBI Taxonomy" id="6256"/>
    <lineage>
        <taxon>Eukaryota</taxon>
        <taxon>Metazoa</taxon>
        <taxon>Ecdysozoa</taxon>
        <taxon>Nematoda</taxon>
        <taxon>Chromadorea</taxon>
        <taxon>Rhabditida</taxon>
        <taxon>Spirurina</taxon>
        <taxon>Ascaridomorpha</taxon>
        <taxon>Ascaridoidea</taxon>
        <taxon>Ascarididae</taxon>
        <taxon>Parascaris</taxon>
    </lineage>
</organism>
<evidence type="ECO:0000256" key="1">
    <source>
        <dbReference type="SAM" id="MobiDB-lite"/>
    </source>
</evidence>
<feature type="region of interest" description="Disordered" evidence="1">
    <location>
        <begin position="58"/>
        <end position="81"/>
    </location>
</feature>
<feature type="compositionally biased region" description="Polar residues" evidence="1">
    <location>
        <begin position="61"/>
        <end position="71"/>
    </location>
</feature>
<dbReference type="WBParaSite" id="PEQ_0001307801-mRNA-1">
    <property type="protein sequence ID" value="PEQ_0001307801-mRNA-1"/>
    <property type="gene ID" value="PEQ_0001307801"/>
</dbReference>
<reference evidence="3" key="1">
    <citation type="submission" date="2022-11" db="UniProtKB">
        <authorList>
            <consortium name="WormBaseParasite"/>
        </authorList>
    </citation>
    <scope>IDENTIFICATION</scope>
</reference>
<proteinExistence type="predicted"/>
<sequence length="116" mass="13187">MPTENEEERENMPAEVLLLGTPRDAVIYSRSEPPMSEYVTLPDGIDADEAWRAMTEEEESLSQLKDSGNFSRSDHFQEESLSIDDELERQVAAEAAALEQMELDEEREKVSYCVEA</sequence>
<dbReference type="AlphaFoldDB" id="A0A914S3A9"/>
<dbReference type="Proteomes" id="UP000887564">
    <property type="component" value="Unplaced"/>
</dbReference>
<accession>A0A914S3A9</accession>
<keyword evidence="2" id="KW-1185">Reference proteome</keyword>
<protein>
    <submittedName>
        <fullName evidence="3">Uncharacterized protein</fullName>
    </submittedName>
</protein>